<protein>
    <submittedName>
        <fullName evidence="8">Folate/biopterin family MFS transporter</fullName>
    </submittedName>
</protein>
<dbReference type="PANTHER" id="PTHR31585">
    <property type="entry name" value="FOLATE-BIOPTERIN TRANSPORTER 1, CHLOROPLASTIC"/>
    <property type="match status" value="1"/>
</dbReference>
<dbReference type="InterPro" id="IPR039309">
    <property type="entry name" value="BT1"/>
</dbReference>
<evidence type="ECO:0000256" key="7">
    <source>
        <dbReference type="SAM" id="Phobius"/>
    </source>
</evidence>
<feature type="transmembrane region" description="Helical" evidence="7">
    <location>
        <begin position="413"/>
        <end position="434"/>
    </location>
</feature>
<evidence type="ECO:0000256" key="1">
    <source>
        <dbReference type="ARBA" id="ARBA00004141"/>
    </source>
</evidence>
<feature type="transmembrane region" description="Helical" evidence="7">
    <location>
        <begin position="95"/>
        <end position="115"/>
    </location>
</feature>
<accession>A0A552HLF7</accession>
<proteinExistence type="inferred from homology"/>
<evidence type="ECO:0000256" key="3">
    <source>
        <dbReference type="ARBA" id="ARBA00022448"/>
    </source>
</evidence>
<feature type="transmembrane region" description="Helical" evidence="7">
    <location>
        <begin position="188"/>
        <end position="208"/>
    </location>
</feature>
<keyword evidence="6 7" id="KW-0472">Membrane</keyword>
<feature type="transmembrane region" description="Helical" evidence="7">
    <location>
        <begin position="348"/>
        <end position="368"/>
    </location>
</feature>
<dbReference type="Proteomes" id="UP000320674">
    <property type="component" value="Unassembled WGS sequence"/>
</dbReference>
<feature type="transmembrane region" description="Helical" evidence="7">
    <location>
        <begin position="160"/>
        <end position="182"/>
    </location>
</feature>
<dbReference type="GO" id="GO:0016020">
    <property type="term" value="C:membrane"/>
    <property type="evidence" value="ECO:0007669"/>
    <property type="project" value="UniProtKB-SubCell"/>
</dbReference>
<organism evidence="8 9">
    <name type="scientific">Microcystis viridis Mv_BB_P_19951000_S68D</name>
    <dbReference type="NCBI Taxonomy" id="2486270"/>
    <lineage>
        <taxon>Bacteria</taxon>
        <taxon>Bacillati</taxon>
        <taxon>Cyanobacteriota</taxon>
        <taxon>Cyanophyceae</taxon>
        <taxon>Oscillatoriophycideae</taxon>
        <taxon>Chroococcales</taxon>
        <taxon>Microcystaceae</taxon>
        <taxon>Microcystis</taxon>
    </lineage>
</organism>
<keyword evidence="3" id="KW-0813">Transport</keyword>
<comment type="subcellular location">
    <subcellularLocation>
        <location evidence="1">Membrane</location>
        <topology evidence="1">Multi-pass membrane protein</topology>
    </subcellularLocation>
</comment>
<dbReference type="PANTHER" id="PTHR31585:SF0">
    <property type="entry name" value="FOLATE-BIOPTERIN TRANSPORTER 1, CHLOROPLASTIC"/>
    <property type="match status" value="1"/>
</dbReference>
<feature type="transmembrane region" description="Helical" evidence="7">
    <location>
        <begin position="375"/>
        <end position="393"/>
    </location>
</feature>
<dbReference type="AlphaFoldDB" id="A0A552HLF7"/>
<gene>
    <name evidence="8" type="primary">fbt</name>
    <name evidence="8" type="ORF">EWV77_14190</name>
</gene>
<evidence type="ECO:0000256" key="4">
    <source>
        <dbReference type="ARBA" id="ARBA00022692"/>
    </source>
</evidence>
<dbReference type="InterPro" id="IPR036259">
    <property type="entry name" value="MFS_trans_sf"/>
</dbReference>
<feature type="transmembrane region" description="Helical" evidence="7">
    <location>
        <begin position="243"/>
        <end position="266"/>
    </location>
</feature>
<evidence type="ECO:0000256" key="5">
    <source>
        <dbReference type="ARBA" id="ARBA00022989"/>
    </source>
</evidence>
<feature type="transmembrane region" description="Helical" evidence="7">
    <location>
        <begin position="121"/>
        <end position="139"/>
    </location>
</feature>
<dbReference type="EMBL" id="SFAZ01000202">
    <property type="protein sequence ID" value="TRU72071.1"/>
    <property type="molecule type" value="Genomic_DNA"/>
</dbReference>
<comment type="similarity">
    <text evidence="2">Belongs to the major facilitator superfamily. Folate-biopterin transporter (TC 2.A.71) family.</text>
</comment>
<dbReference type="NCBIfam" id="TIGR00788">
    <property type="entry name" value="fbt"/>
    <property type="match status" value="1"/>
</dbReference>
<dbReference type="CDD" id="cd17484">
    <property type="entry name" value="MFS_FBT"/>
    <property type="match status" value="1"/>
</dbReference>
<sequence>MILALRDTFKGTCQRFLLFGNEPTPELLAILTVYFIQGVLGLAQLAVKFFLKDDLGLSPTRMAALSGIIALPWVIKPLFGFLSDGVPIAGYRRRPYLILAGILGSLAWIALATIARDDWTATLFLILTSVSVATSDVIIDSIVVERARRESVAQSGSMQSLMWTVWAIGGLLTAYLSGWLLARFGSQTVFAITAVFPLVVTAIAGLIAEKPITNPENKEDNQHKFLRIRQTATLISRTVRQKYILLPTLFICLWQVTPTADTAFFYFQTNELKLGPEFLGLVQAGGNLAILSGTFLYQVFFKTTPFRKILGWSIVLSSVLGMTTLLLVTHANRVMGIPDRWFCLGDSFILRLTAHLSFLPVFVLSARLCPVGIEATIFAFLVSLFGLSAMMATESGALLTHWLGISPFNFENLWILVMIANLLTLLPLPLLRWIPNDDPRQVMAEEERKQSVILPSVELSAHSLPVDLTLTSLVPELMPTFVTTINPSESETKFDDNSSKITTN</sequence>
<name>A0A552HLF7_MICVR</name>
<keyword evidence="5 7" id="KW-1133">Transmembrane helix</keyword>
<dbReference type="Gene3D" id="1.20.1250.20">
    <property type="entry name" value="MFS general substrate transporter like domains"/>
    <property type="match status" value="1"/>
</dbReference>
<comment type="caution">
    <text evidence="8">The sequence shown here is derived from an EMBL/GenBank/DDBJ whole genome shotgun (WGS) entry which is preliminary data.</text>
</comment>
<reference evidence="8 9" key="1">
    <citation type="submission" date="2019-01" db="EMBL/GenBank/DDBJ databases">
        <title>Coherence of Microcystis species and biogeography revealed through population genomics.</title>
        <authorList>
            <person name="Perez-Carrascal O.M."/>
            <person name="Terrat Y."/>
            <person name="Giani A."/>
            <person name="Fortin N."/>
            <person name="Tromas N."/>
            <person name="Shapiro B.J."/>
        </authorList>
    </citation>
    <scope>NUCLEOTIDE SEQUENCE [LARGE SCALE GENOMIC DNA]</scope>
    <source>
        <strain evidence="8">Mv_BB_P_19951000_S68D</strain>
    </source>
</reference>
<feature type="transmembrane region" description="Helical" evidence="7">
    <location>
        <begin position="309"/>
        <end position="328"/>
    </location>
</feature>
<evidence type="ECO:0000256" key="2">
    <source>
        <dbReference type="ARBA" id="ARBA00007015"/>
    </source>
</evidence>
<keyword evidence="4 7" id="KW-0812">Transmembrane</keyword>
<feature type="transmembrane region" description="Helical" evidence="7">
    <location>
        <begin position="63"/>
        <end position="83"/>
    </location>
</feature>
<feature type="transmembrane region" description="Helical" evidence="7">
    <location>
        <begin position="278"/>
        <end position="297"/>
    </location>
</feature>
<feature type="transmembrane region" description="Helical" evidence="7">
    <location>
        <begin position="27"/>
        <end position="51"/>
    </location>
</feature>
<evidence type="ECO:0000313" key="8">
    <source>
        <dbReference type="EMBL" id="TRU72071.1"/>
    </source>
</evidence>
<dbReference type="InterPro" id="IPR004324">
    <property type="entry name" value="FBT"/>
</dbReference>
<evidence type="ECO:0000313" key="9">
    <source>
        <dbReference type="Proteomes" id="UP000320674"/>
    </source>
</evidence>
<dbReference type="SUPFAM" id="SSF103473">
    <property type="entry name" value="MFS general substrate transporter"/>
    <property type="match status" value="1"/>
</dbReference>
<dbReference type="Pfam" id="PF03092">
    <property type="entry name" value="BT1"/>
    <property type="match status" value="1"/>
</dbReference>
<evidence type="ECO:0000256" key="6">
    <source>
        <dbReference type="ARBA" id="ARBA00023136"/>
    </source>
</evidence>